<dbReference type="RefSeq" id="WP_134115255.1">
    <property type="nucleotide sequence ID" value="NZ_SOEG01000004.1"/>
</dbReference>
<dbReference type="PANTHER" id="PTHR30558">
    <property type="entry name" value="EXBD MEMBRANE COMPONENT OF PMF-DRIVEN MACROMOLECULE IMPORT SYSTEM"/>
    <property type="match status" value="1"/>
</dbReference>
<dbReference type="AlphaFoldDB" id="A0A4R8HAN6"/>
<reference evidence="9 10" key="1">
    <citation type="submission" date="2019-03" db="EMBL/GenBank/DDBJ databases">
        <title>Subsurface microbial communities from deep shales in Ohio and West Virginia, USA.</title>
        <authorList>
            <person name="Wrighton K."/>
        </authorList>
    </citation>
    <scope>NUCLEOTIDE SEQUENCE [LARGE SCALE GENOMIC DNA]</scope>
    <source>
        <strain evidence="9 10">MSL 6dP</strain>
    </source>
</reference>
<keyword evidence="7" id="KW-0813">Transport</keyword>
<accession>A0A4R8HAN6</accession>
<feature type="transmembrane region" description="Helical" evidence="8">
    <location>
        <begin position="12"/>
        <end position="34"/>
    </location>
</feature>
<dbReference type="Pfam" id="PF02472">
    <property type="entry name" value="ExbD"/>
    <property type="match status" value="1"/>
</dbReference>
<evidence type="ECO:0000313" key="9">
    <source>
        <dbReference type="EMBL" id="TDX52995.1"/>
    </source>
</evidence>
<comment type="caution">
    <text evidence="9">The sequence shown here is derived from an EMBL/GenBank/DDBJ whole genome shotgun (WGS) entry which is preliminary data.</text>
</comment>
<evidence type="ECO:0000256" key="8">
    <source>
        <dbReference type="SAM" id="Phobius"/>
    </source>
</evidence>
<dbReference type="GO" id="GO:0022857">
    <property type="term" value="F:transmembrane transporter activity"/>
    <property type="evidence" value="ECO:0007669"/>
    <property type="project" value="InterPro"/>
</dbReference>
<name>A0A4R8HAN6_9FIRM</name>
<dbReference type="GO" id="GO:0005886">
    <property type="term" value="C:plasma membrane"/>
    <property type="evidence" value="ECO:0007669"/>
    <property type="project" value="UniProtKB-SubCell"/>
</dbReference>
<evidence type="ECO:0000256" key="6">
    <source>
        <dbReference type="ARBA" id="ARBA00023136"/>
    </source>
</evidence>
<organism evidence="9 10">
    <name type="scientific">Orenia marismortui</name>
    <dbReference type="NCBI Taxonomy" id="46469"/>
    <lineage>
        <taxon>Bacteria</taxon>
        <taxon>Bacillati</taxon>
        <taxon>Bacillota</taxon>
        <taxon>Clostridia</taxon>
        <taxon>Halanaerobiales</taxon>
        <taxon>Halobacteroidaceae</taxon>
        <taxon>Orenia</taxon>
    </lineage>
</organism>
<evidence type="ECO:0000313" key="10">
    <source>
        <dbReference type="Proteomes" id="UP000295832"/>
    </source>
</evidence>
<evidence type="ECO:0000256" key="4">
    <source>
        <dbReference type="ARBA" id="ARBA00022692"/>
    </source>
</evidence>
<dbReference type="InterPro" id="IPR003400">
    <property type="entry name" value="ExbD"/>
</dbReference>
<evidence type="ECO:0000256" key="1">
    <source>
        <dbReference type="ARBA" id="ARBA00004162"/>
    </source>
</evidence>
<evidence type="ECO:0000256" key="2">
    <source>
        <dbReference type="ARBA" id="ARBA00005811"/>
    </source>
</evidence>
<dbReference type="EMBL" id="SOEG01000004">
    <property type="protein sequence ID" value="TDX52995.1"/>
    <property type="molecule type" value="Genomic_DNA"/>
</dbReference>
<keyword evidence="10" id="KW-1185">Reference proteome</keyword>
<keyword evidence="6 8" id="KW-0472">Membrane</keyword>
<dbReference type="Gene3D" id="3.30.420.270">
    <property type="match status" value="1"/>
</dbReference>
<sequence>MKYKVKKDDLELNLAPMIDVVFLLLIFFIVASTLNIREVKENIQLPKTEVTEEKNSNEVKIYITKEANIYLGKDKVELEDLALKLEGKLKDSSQKNISIFADQQVAFQEVIRVMDAAKKADVDNLSFALEEHKE</sequence>
<gene>
    <name evidence="9" type="ORF">C7959_104123</name>
</gene>
<dbReference type="PANTHER" id="PTHR30558:SF3">
    <property type="entry name" value="BIOPOLYMER TRANSPORT PROTEIN EXBD-RELATED"/>
    <property type="match status" value="1"/>
</dbReference>
<dbReference type="STRING" id="926561.GCA_000379025_00456"/>
<comment type="subcellular location">
    <subcellularLocation>
        <location evidence="1">Cell membrane</location>
        <topology evidence="1">Single-pass membrane protein</topology>
    </subcellularLocation>
    <subcellularLocation>
        <location evidence="7">Cell membrane</location>
        <topology evidence="7">Single-pass type II membrane protein</topology>
    </subcellularLocation>
</comment>
<evidence type="ECO:0000256" key="3">
    <source>
        <dbReference type="ARBA" id="ARBA00022475"/>
    </source>
</evidence>
<proteinExistence type="inferred from homology"/>
<keyword evidence="5 8" id="KW-1133">Transmembrane helix</keyword>
<evidence type="ECO:0000256" key="5">
    <source>
        <dbReference type="ARBA" id="ARBA00022989"/>
    </source>
</evidence>
<comment type="similarity">
    <text evidence="2 7">Belongs to the ExbD/TolR family.</text>
</comment>
<protein>
    <submittedName>
        <fullName evidence="9">Outer membrane transport energization protein ExbD</fullName>
    </submittedName>
</protein>
<keyword evidence="4 7" id="KW-0812">Transmembrane</keyword>
<keyword evidence="3" id="KW-1003">Cell membrane</keyword>
<evidence type="ECO:0000256" key="7">
    <source>
        <dbReference type="RuleBase" id="RU003879"/>
    </source>
</evidence>
<dbReference type="GO" id="GO:0015031">
    <property type="term" value="P:protein transport"/>
    <property type="evidence" value="ECO:0007669"/>
    <property type="project" value="UniProtKB-KW"/>
</dbReference>
<dbReference type="Proteomes" id="UP000295832">
    <property type="component" value="Unassembled WGS sequence"/>
</dbReference>
<keyword evidence="7" id="KW-0653">Protein transport</keyword>